<proteinExistence type="predicted"/>
<evidence type="ECO:0000313" key="2">
    <source>
        <dbReference type="Proteomes" id="UP000805193"/>
    </source>
</evidence>
<name>A0AC60PEL6_IXOPE</name>
<comment type="caution">
    <text evidence="1">The sequence shown here is derived from an EMBL/GenBank/DDBJ whole genome shotgun (WGS) entry which is preliminary data.</text>
</comment>
<reference evidence="1 2" key="1">
    <citation type="journal article" date="2020" name="Cell">
        <title>Large-Scale Comparative Analyses of Tick Genomes Elucidate Their Genetic Diversity and Vector Capacities.</title>
        <authorList>
            <consortium name="Tick Genome and Microbiome Consortium (TIGMIC)"/>
            <person name="Jia N."/>
            <person name="Wang J."/>
            <person name="Shi W."/>
            <person name="Du L."/>
            <person name="Sun Y."/>
            <person name="Zhan W."/>
            <person name="Jiang J.F."/>
            <person name="Wang Q."/>
            <person name="Zhang B."/>
            <person name="Ji P."/>
            <person name="Bell-Sakyi L."/>
            <person name="Cui X.M."/>
            <person name="Yuan T.T."/>
            <person name="Jiang B.G."/>
            <person name="Yang W.F."/>
            <person name="Lam T.T."/>
            <person name="Chang Q.C."/>
            <person name="Ding S.J."/>
            <person name="Wang X.J."/>
            <person name="Zhu J.G."/>
            <person name="Ruan X.D."/>
            <person name="Zhao L."/>
            <person name="Wei J.T."/>
            <person name="Ye R.Z."/>
            <person name="Que T.C."/>
            <person name="Du C.H."/>
            <person name="Zhou Y.H."/>
            <person name="Cheng J.X."/>
            <person name="Dai P.F."/>
            <person name="Guo W.B."/>
            <person name="Han X.H."/>
            <person name="Huang E.J."/>
            <person name="Li L.F."/>
            <person name="Wei W."/>
            <person name="Gao Y.C."/>
            <person name="Liu J.Z."/>
            <person name="Shao H.Z."/>
            <person name="Wang X."/>
            <person name="Wang C.C."/>
            <person name="Yang T.C."/>
            <person name="Huo Q.B."/>
            <person name="Li W."/>
            <person name="Chen H.Y."/>
            <person name="Chen S.E."/>
            <person name="Zhou L.G."/>
            <person name="Ni X.B."/>
            <person name="Tian J.H."/>
            <person name="Sheng Y."/>
            <person name="Liu T."/>
            <person name="Pan Y.S."/>
            <person name="Xia L.Y."/>
            <person name="Li J."/>
            <person name="Zhao F."/>
            <person name="Cao W.C."/>
        </authorList>
    </citation>
    <scope>NUCLEOTIDE SEQUENCE [LARGE SCALE GENOMIC DNA]</scope>
    <source>
        <strain evidence="1">Iper-2018</strain>
    </source>
</reference>
<dbReference type="EMBL" id="JABSTQ010010735">
    <property type="protein sequence ID" value="KAG0418450.1"/>
    <property type="molecule type" value="Genomic_DNA"/>
</dbReference>
<accession>A0AC60PEL6</accession>
<evidence type="ECO:0000313" key="1">
    <source>
        <dbReference type="EMBL" id="KAG0418450.1"/>
    </source>
</evidence>
<gene>
    <name evidence="1" type="ORF">HPB47_004798</name>
</gene>
<protein>
    <submittedName>
        <fullName evidence="1">Uncharacterized protein</fullName>
    </submittedName>
</protein>
<keyword evidence="2" id="KW-1185">Reference proteome</keyword>
<dbReference type="Proteomes" id="UP000805193">
    <property type="component" value="Unassembled WGS sequence"/>
</dbReference>
<organism evidence="1 2">
    <name type="scientific">Ixodes persulcatus</name>
    <name type="common">Taiga tick</name>
    <dbReference type="NCBI Taxonomy" id="34615"/>
    <lineage>
        <taxon>Eukaryota</taxon>
        <taxon>Metazoa</taxon>
        <taxon>Ecdysozoa</taxon>
        <taxon>Arthropoda</taxon>
        <taxon>Chelicerata</taxon>
        <taxon>Arachnida</taxon>
        <taxon>Acari</taxon>
        <taxon>Parasitiformes</taxon>
        <taxon>Ixodida</taxon>
        <taxon>Ixodoidea</taxon>
        <taxon>Ixodidae</taxon>
        <taxon>Ixodinae</taxon>
        <taxon>Ixodes</taxon>
    </lineage>
</organism>
<sequence>MLPSRRPSDDPGSERMKLTERRRLVLGDVHISLETRGELLRRIDKIYAQLLALTNGDGDSAKLNGAAAPSAASLSPSPTETATRPSTATPPWFRKVLPPSLVHLRDILTFWRCPGDLACRLGPFQGLGLGASVADVKASRRRAAPHPLLLVPRLHKKAESVEKRHGSNRSARLLLRRRKWTRPEGPACLSAPGLSRSARAEEMLRCAAVPFTTRRPMFQRQCSDPVPNVPVRETLSRASRRAPPATDILQGDCRKARRSRSCPKLDRRTLPERPVKPPPTSMPGKIKPNTTLLLRQQAALERRREEERRRDEEEQRERVRTLRKSRVALQMRALECCLPRPRSSDSIRDRLRAHRMAAMQRLEDYRQELQDIQDRVSSNPLLVERQALYGAQRLLEHQYERKLHELGLDNDFLESKAALHVQRRRSGSLDSRSAASGSSAGSPHHSRRETHAAGFDARPRRASLRSSAASDEQSDTESTRGSHVDLSQASGEGESDRKSAKSASSSSIRTPAST</sequence>